<dbReference type="InterPro" id="IPR016032">
    <property type="entry name" value="Sig_transdc_resp-reg_C-effctor"/>
</dbReference>
<dbReference type="Proteomes" id="UP000217154">
    <property type="component" value="Chromosome"/>
</dbReference>
<reference evidence="7" key="2">
    <citation type="submission" date="2023-07" db="EMBL/GenBank/DDBJ databases">
        <title>Sorghum-associated microbial communities from plants grown in Nebraska, USA.</title>
        <authorList>
            <person name="Schachtman D."/>
        </authorList>
    </citation>
    <scope>NUCLEOTIDE SEQUENCE</scope>
    <source>
        <strain evidence="7">DS2795</strain>
    </source>
</reference>
<dbReference type="InterPro" id="IPR039420">
    <property type="entry name" value="WalR-like"/>
</dbReference>
<dbReference type="SUPFAM" id="SSF52172">
    <property type="entry name" value="CheY-like"/>
    <property type="match status" value="1"/>
</dbReference>
<dbReference type="Gene3D" id="3.40.50.2300">
    <property type="match status" value="1"/>
</dbReference>
<dbReference type="GO" id="GO:0003677">
    <property type="term" value="F:DNA binding"/>
    <property type="evidence" value="ECO:0007669"/>
    <property type="project" value="UniProtKB-KW"/>
</dbReference>
<dbReference type="Pfam" id="PF00196">
    <property type="entry name" value="GerE"/>
    <property type="match status" value="1"/>
</dbReference>
<evidence type="ECO:0000259" key="4">
    <source>
        <dbReference type="PROSITE" id="PS50043"/>
    </source>
</evidence>
<reference evidence="6 8" key="1">
    <citation type="submission" date="2017-09" db="EMBL/GenBank/DDBJ databases">
        <title>The diverse metabolic capabilities of V. boronicumulans make it an excellent choice for continued studies on novel biodegradation.</title>
        <authorList>
            <person name="Sun S."/>
        </authorList>
    </citation>
    <scope>NUCLEOTIDE SEQUENCE [LARGE SCALE GENOMIC DNA]</scope>
    <source>
        <strain evidence="6 8">J1</strain>
    </source>
</reference>
<evidence type="ECO:0000256" key="1">
    <source>
        <dbReference type="ARBA" id="ARBA00022553"/>
    </source>
</evidence>
<feature type="domain" description="Response regulatory" evidence="5">
    <location>
        <begin position="12"/>
        <end position="128"/>
    </location>
</feature>
<dbReference type="CDD" id="cd17535">
    <property type="entry name" value="REC_NarL-like"/>
    <property type="match status" value="1"/>
</dbReference>
<dbReference type="Pfam" id="PF00072">
    <property type="entry name" value="Response_reg"/>
    <property type="match status" value="1"/>
</dbReference>
<organism evidence="6 8">
    <name type="scientific">Variovorax boronicumulans</name>
    <dbReference type="NCBI Taxonomy" id="436515"/>
    <lineage>
        <taxon>Bacteria</taxon>
        <taxon>Pseudomonadati</taxon>
        <taxon>Pseudomonadota</taxon>
        <taxon>Betaproteobacteria</taxon>
        <taxon>Burkholderiales</taxon>
        <taxon>Comamonadaceae</taxon>
        <taxon>Variovorax</taxon>
    </lineage>
</organism>
<dbReference type="SUPFAM" id="SSF46894">
    <property type="entry name" value="C-terminal effector domain of the bipartite response regulators"/>
    <property type="match status" value="1"/>
</dbReference>
<keyword evidence="2 6" id="KW-0238">DNA-binding</keyword>
<dbReference type="InterPro" id="IPR058245">
    <property type="entry name" value="NreC/VraR/RcsB-like_REC"/>
</dbReference>
<dbReference type="CDD" id="cd06170">
    <property type="entry name" value="LuxR_C_like"/>
    <property type="match status" value="1"/>
</dbReference>
<dbReference type="AlphaFoldDB" id="A0A250DM80"/>
<keyword evidence="1 3" id="KW-0597">Phosphoprotein</keyword>
<dbReference type="RefSeq" id="WP_095745836.1">
    <property type="nucleotide sequence ID" value="NZ_BKDI01000001.1"/>
</dbReference>
<name>A0A250DM80_9BURK</name>
<protein>
    <submittedName>
        <fullName evidence="7">DNA-binding NarL/FixJ family response regulator</fullName>
    </submittedName>
    <submittedName>
        <fullName evidence="6">DNA-binding response regulator</fullName>
    </submittedName>
</protein>
<evidence type="ECO:0000313" key="6">
    <source>
        <dbReference type="EMBL" id="ATA55478.1"/>
    </source>
</evidence>
<evidence type="ECO:0000259" key="5">
    <source>
        <dbReference type="PROSITE" id="PS50110"/>
    </source>
</evidence>
<feature type="modified residue" description="4-aspartylphosphate" evidence="3">
    <location>
        <position position="64"/>
    </location>
</feature>
<dbReference type="KEGG" id="vbo:CKY39_21300"/>
<dbReference type="InterPro" id="IPR011006">
    <property type="entry name" value="CheY-like_superfamily"/>
</dbReference>
<dbReference type="InterPro" id="IPR000792">
    <property type="entry name" value="Tscrpt_reg_LuxR_C"/>
</dbReference>
<sequence length="231" mass="25334">MQTLDHPDHPIAVLLVDDHKTMLWGLSKLIDGEQPRMKVVGTASCCDEAVATAQSLAPDVIVLDLDLDGHSALDILPRLLTNEVSRVMVLTAEKEQRTLDLAILRGARGVVGKDASAQQLLDAIERVFRGELCVDAQTMGRVFSELTSARKPPKADPDTARQATLTHKEREIIRIVATGCGASNKALAERAFVTEHTLRNHLCAIYQKLGVTNRLELYIYAIKHQLDTLAA</sequence>
<dbReference type="Proteomes" id="UP001244295">
    <property type="component" value="Unassembled WGS sequence"/>
</dbReference>
<dbReference type="SMART" id="SM00448">
    <property type="entry name" value="REC"/>
    <property type="match status" value="1"/>
</dbReference>
<evidence type="ECO:0000256" key="2">
    <source>
        <dbReference type="ARBA" id="ARBA00023125"/>
    </source>
</evidence>
<feature type="domain" description="HTH luxR-type" evidence="4">
    <location>
        <begin position="158"/>
        <end position="225"/>
    </location>
</feature>
<evidence type="ECO:0000313" key="7">
    <source>
        <dbReference type="EMBL" id="MDP9921199.1"/>
    </source>
</evidence>
<dbReference type="SMART" id="SM00421">
    <property type="entry name" value="HTH_LUXR"/>
    <property type="match status" value="1"/>
</dbReference>
<dbReference type="PROSITE" id="PS50110">
    <property type="entry name" value="RESPONSE_REGULATORY"/>
    <property type="match status" value="1"/>
</dbReference>
<dbReference type="GO" id="GO:0006355">
    <property type="term" value="P:regulation of DNA-templated transcription"/>
    <property type="evidence" value="ECO:0007669"/>
    <property type="project" value="InterPro"/>
</dbReference>
<evidence type="ECO:0000313" key="8">
    <source>
        <dbReference type="Proteomes" id="UP000217154"/>
    </source>
</evidence>
<proteinExistence type="predicted"/>
<dbReference type="GO" id="GO:0000160">
    <property type="term" value="P:phosphorelay signal transduction system"/>
    <property type="evidence" value="ECO:0007669"/>
    <property type="project" value="InterPro"/>
</dbReference>
<dbReference type="InterPro" id="IPR001789">
    <property type="entry name" value="Sig_transdc_resp-reg_receiver"/>
</dbReference>
<dbReference type="PANTHER" id="PTHR43214">
    <property type="entry name" value="TWO-COMPONENT RESPONSE REGULATOR"/>
    <property type="match status" value="1"/>
</dbReference>
<dbReference type="PROSITE" id="PS50043">
    <property type="entry name" value="HTH_LUXR_2"/>
    <property type="match status" value="1"/>
</dbReference>
<dbReference type="PANTHER" id="PTHR43214:SF38">
    <property type="entry name" value="NITRATE_NITRITE RESPONSE REGULATOR PROTEIN NARL"/>
    <property type="match status" value="1"/>
</dbReference>
<accession>A0A250DM80</accession>
<dbReference type="EMBL" id="JAUSRR010000001">
    <property type="protein sequence ID" value="MDP9921199.1"/>
    <property type="molecule type" value="Genomic_DNA"/>
</dbReference>
<gene>
    <name evidence="6" type="ORF">CKY39_21300</name>
    <name evidence="7" type="ORF">J2W25_000204</name>
</gene>
<dbReference type="EMBL" id="CP023284">
    <property type="protein sequence ID" value="ATA55478.1"/>
    <property type="molecule type" value="Genomic_DNA"/>
</dbReference>
<evidence type="ECO:0000256" key="3">
    <source>
        <dbReference type="PROSITE-ProRule" id="PRU00169"/>
    </source>
</evidence>